<dbReference type="AlphaFoldDB" id="E8V2K5"/>
<dbReference type="KEGG" id="tsa:AciPR4_1606"/>
<gene>
    <name evidence="1" type="ordered locus">AciPR4_1606</name>
</gene>
<organism evidence="1 2">
    <name type="scientific">Terriglobus saanensis (strain ATCC BAA-1853 / DSM 23119 / SP1PR4)</name>
    <dbReference type="NCBI Taxonomy" id="401053"/>
    <lineage>
        <taxon>Bacteria</taxon>
        <taxon>Pseudomonadati</taxon>
        <taxon>Acidobacteriota</taxon>
        <taxon>Terriglobia</taxon>
        <taxon>Terriglobales</taxon>
        <taxon>Acidobacteriaceae</taxon>
        <taxon>Terriglobus</taxon>
    </lineage>
</organism>
<evidence type="ECO:0000313" key="1">
    <source>
        <dbReference type="EMBL" id="ADV82423.1"/>
    </source>
</evidence>
<dbReference type="EMBL" id="CP002467">
    <property type="protein sequence ID" value="ADV82423.1"/>
    <property type="molecule type" value="Genomic_DNA"/>
</dbReference>
<dbReference type="Proteomes" id="UP000006844">
    <property type="component" value="Chromosome"/>
</dbReference>
<reference evidence="1 2" key="1">
    <citation type="journal article" date="2012" name="Stand. Genomic Sci.">
        <title>Complete genome sequence of Terriglobus saanensis type strain SP1PR4(T), an Acidobacteria from tundra soil.</title>
        <authorList>
            <person name="Rawat S.R."/>
            <person name="Mannisto M.K."/>
            <person name="Starovoytov V."/>
            <person name="Goodwin L."/>
            <person name="Nolan M."/>
            <person name="Hauser L."/>
            <person name="Land M."/>
            <person name="Davenport K.W."/>
            <person name="Woyke T."/>
            <person name="Haggblom M.M."/>
        </authorList>
    </citation>
    <scope>NUCLEOTIDE SEQUENCE</scope>
    <source>
        <strain evidence="2">ATCC BAA-1853 / DSM 23119 / SP1PR4</strain>
    </source>
</reference>
<accession>E8V2K5</accession>
<name>E8V2K5_TERSS</name>
<evidence type="ECO:0000313" key="2">
    <source>
        <dbReference type="Proteomes" id="UP000006844"/>
    </source>
</evidence>
<protein>
    <submittedName>
        <fullName evidence="1">Uncharacterized protein</fullName>
    </submittedName>
</protein>
<keyword evidence="2" id="KW-1185">Reference proteome</keyword>
<sequence>MSQEEISNQRMMLEVVHLQRLRAALLVDLNRAYPKRLDSPSLAALNSEHGQRRIVRELCYLKELRFVSVKQGKRWRIAALGRDFLLGLVEANGIMQPSMLPSIVAYYAYSNGFFSLELLDFVSRYLLDSIDR</sequence>
<dbReference type="RefSeq" id="WP_013568156.1">
    <property type="nucleotide sequence ID" value="NC_014963.1"/>
</dbReference>
<dbReference type="HOGENOM" id="CLU_1916069_0_0_0"/>
<proteinExistence type="predicted"/>